<organism evidence="9">
    <name type="scientific">Laccaria bicolor (strain S238N-H82 / ATCC MYA-4686)</name>
    <name type="common">Bicoloured deceiver</name>
    <name type="synonym">Laccaria laccata var. bicolor</name>
    <dbReference type="NCBI Taxonomy" id="486041"/>
    <lineage>
        <taxon>Eukaryota</taxon>
        <taxon>Fungi</taxon>
        <taxon>Dikarya</taxon>
        <taxon>Basidiomycota</taxon>
        <taxon>Agaricomycotina</taxon>
        <taxon>Agaricomycetes</taxon>
        <taxon>Agaricomycetidae</taxon>
        <taxon>Agaricales</taxon>
        <taxon>Agaricineae</taxon>
        <taxon>Hydnangiaceae</taxon>
        <taxon>Laccaria</taxon>
    </lineage>
</organism>
<keyword evidence="5" id="KW-0732">Signal</keyword>
<dbReference type="InterPro" id="IPR008972">
    <property type="entry name" value="Cupredoxin"/>
</dbReference>
<dbReference type="GO" id="GO:0033573">
    <property type="term" value="C:high-affinity iron permease complex"/>
    <property type="evidence" value="ECO:0007669"/>
    <property type="project" value="TreeGrafter"/>
</dbReference>
<dbReference type="Proteomes" id="UP000001194">
    <property type="component" value="Unassembled WGS sequence"/>
</dbReference>
<dbReference type="InterPro" id="IPR045087">
    <property type="entry name" value="Cu-oxidase_fam"/>
</dbReference>
<evidence type="ECO:0000256" key="1">
    <source>
        <dbReference type="ARBA" id="ARBA00010609"/>
    </source>
</evidence>
<evidence type="ECO:0000259" key="6">
    <source>
        <dbReference type="Pfam" id="PF00394"/>
    </source>
</evidence>
<gene>
    <name evidence="8" type="ORF">LACBIDRAFT_304389</name>
</gene>
<dbReference type="InParanoid" id="B0DLJ2"/>
<sequence length="207" mass="23358">MWNKRFNIVIYHLLPLYLVTKTVCPFGIPPGGTFDYIVPVNTSDQWGTYWVHGHSFGQYVDGLQAPLVLHPPKEVAQYDEEFTIVLGDWYHEEHAVLLKQFITIANPNGVEPVPESGLMYFAQNSTYLGPIAGSNPACVTSAVEFNENATLPFQPGKIYRLRMVNTAAFAMFYFWIDGHDMCIIEVDGTVAVPFCAIVQNQFLRLSF</sequence>
<keyword evidence="2" id="KW-0186">Copper</keyword>
<comment type="similarity">
    <text evidence="1">Belongs to the multicopper oxidase family.</text>
</comment>
<feature type="domain" description="Plastocyanin-like" evidence="6">
    <location>
        <begin position="80"/>
        <end position="194"/>
    </location>
</feature>
<evidence type="ECO:0000256" key="2">
    <source>
        <dbReference type="ARBA" id="ARBA00023008"/>
    </source>
</evidence>
<dbReference type="GO" id="GO:0004322">
    <property type="term" value="F:ferroxidase activity"/>
    <property type="evidence" value="ECO:0007669"/>
    <property type="project" value="TreeGrafter"/>
</dbReference>
<keyword evidence="3" id="KW-1015">Disulfide bond</keyword>
<dbReference type="PANTHER" id="PTHR11709">
    <property type="entry name" value="MULTI-COPPER OXIDASE"/>
    <property type="match status" value="1"/>
</dbReference>
<evidence type="ECO:0000313" key="9">
    <source>
        <dbReference type="Proteomes" id="UP000001194"/>
    </source>
</evidence>
<evidence type="ECO:0000313" key="8">
    <source>
        <dbReference type="EMBL" id="EDR04578.1"/>
    </source>
</evidence>
<proteinExistence type="inferred from homology"/>
<dbReference type="Pfam" id="PF07732">
    <property type="entry name" value="Cu-oxidase_3"/>
    <property type="match status" value="1"/>
</dbReference>
<dbReference type="GeneID" id="6080382"/>
<dbReference type="Gene3D" id="2.60.40.420">
    <property type="entry name" value="Cupredoxins - blue copper proteins"/>
    <property type="match status" value="2"/>
</dbReference>
<feature type="domain" description="Plastocyanin-like" evidence="7">
    <location>
        <begin position="27"/>
        <end position="73"/>
    </location>
</feature>
<feature type="chain" id="PRO_5002748724" evidence="5">
    <location>
        <begin position="23"/>
        <end position="207"/>
    </location>
</feature>
<name>B0DLJ2_LACBS</name>
<keyword evidence="4" id="KW-0325">Glycoprotein</keyword>
<dbReference type="STRING" id="486041.B0DLJ2"/>
<evidence type="ECO:0000256" key="4">
    <source>
        <dbReference type="ARBA" id="ARBA00023180"/>
    </source>
</evidence>
<dbReference type="InterPro" id="IPR001117">
    <property type="entry name" value="Cu-oxidase_2nd"/>
</dbReference>
<dbReference type="SUPFAM" id="SSF49503">
    <property type="entry name" value="Cupredoxins"/>
    <property type="match status" value="2"/>
</dbReference>
<dbReference type="Pfam" id="PF00394">
    <property type="entry name" value="Cu-oxidase"/>
    <property type="match status" value="1"/>
</dbReference>
<evidence type="ECO:0000256" key="3">
    <source>
        <dbReference type="ARBA" id="ARBA00023157"/>
    </source>
</evidence>
<dbReference type="InterPro" id="IPR011707">
    <property type="entry name" value="Cu-oxidase-like_N"/>
</dbReference>
<feature type="signal peptide" evidence="5">
    <location>
        <begin position="1"/>
        <end position="22"/>
    </location>
</feature>
<dbReference type="OrthoDB" id="2121828at2759"/>
<dbReference type="GO" id="GO:0005507">
    <property type="term" value="F:copper ion binding"/>
    <property type="evidence" value="ECO:0007669"/>
    <property type="project" value="InterPro"/>
</dbReference>
<dbReference type="HOGENOM" id="CLU_1326578_0_0_1"/>
<dbReference type="EMBL" id="DS547117">
    <property type="protein sequence ID" value="EDR04578.1"/>
    <property type="molecule type" value="Genomic_DNA"/>
</dbReference>
<protein>
    <submittedName>
        <fullName evidence="8">Multicopper oxidase, ferroxidase</fullName>
    </submittedName>
</protein>
<dbReference type="AlphaFoldDB" id="B0DLJ2"/>
<dbReference type="RefSeq" id="XP_001884750.1">
    <property type="nucleotide sequence ID" value="XM_001884715.1"/>
</dbReference>
<dbReference type="GO" id="GO:0010106">
    <property type="term" value="P:cellular response to iron ion starvation"/>
    <property type="evidence" value="ECO:0007669"/>
    <property type="project" value="TreeGrafter"/>
</dbReference>
<keyword evidence="9" id="KW-1185">Reference proteome</keyword>
<dbReference type="PANTHER" id="PTHR11709:SF361">
    <property type="entry name" value="IRON TRANSPORT MULTICOPPER OXIDASE FET3"/>
    <property type="match status" value="1"/>
</dbReference>
<dbReference type="KEGG" id="lbc:LACBIDRAFT_304389"/>
<evidence type="ECO:0000256" key="5">
    <source>
        <dbReference type="SAM" id="SignalP"/>
    </source>
</evidence>
<accession>B0DLJ2</accession>
<evidence type="ECO:0000259" key="7">
    <source>
        <dbReference type="Pfam" id="PF07732"/>
    </source>
</evidence>
<reference evidence="8 9" key="1">
    <citation type="journal article" date="2008" name="Nature">
        <title>The genome of Laccaria bicolor provides insights into mycorrhizal symbiosis.</title>
        <authorList>
            <person name="Martin F."/>
            <person name="Aerts A."/>
            <person name="Ahren D."/>
            <person name="Brun A."/>
            <person name="Danchin E.G.J."/>
            <person name="Duchaussoy F."/>
            <person name="Gibon J."/>
            <person name="Kohler A."/>
            <person name="Lindquist E."/>
            <person name="Pereda V."/>
            <person name="Salamov A."/>
            <person name="Shapiro H.J."/>
            <person name="Wuyts J."/>
            <person name="Blaudez D."/>
            <person name="Buee M."/>
            <person name="Brokstein P."/>
            <person name="Canbaeck B."/>
            <person name="Cohen D."/>
            <person name="Courty P.E."/>
            <person name="Coutinho P.M."/>
            <person name="Delaruelle C."/>
            <person name="Detter J.C."/>
            <person name="Deveau A."/>
            <person name="DiFazio S."/>
            <person name="Duplessis S."/>
            <person name="Fraissinet-Tachet L."/>
            <person name="Lucic E."/>
            <person name="Frey-Klett P."/>
            <person name="Fourrey C."/>
            <person name="Feussner I."/>
            <person name="Gay G."/>
            <person name="Grimwood J."/>
            <person name="Hoegger P.J."/>
            <person name="Jain P."/>
            <person name="Kilaru S."/>
            <person name="Labbe J."/>
            <person name="Lin Y.C."/>
            <person name="Legue V."/>
            <person name="Le Tacon F."/>
            <person name="Marmeisse R."/>
            <person name="Melayah D."/>
            <person name="Montanini B."/>
            <person name="Muratet M."/>
            <person name="Nehls U."/>
            <person name="Niculita-Hirzel H."/>
            <person name="Oudot-Le Secq M.P."/>
            <person name="Peter M."/>
            <person name="Quesneville H."/>
            <person name="Rajashekar B."/>
            <person name="Reich M."/>
            <person name="Rouhier N."/>
            <person name="Schmutz J."/>
            <person name="Yin T."/>
            <person name="Chalot M."/>
            <person name="Henrissat B."/>
            <person name="Kuees U."/>
            <person name="Lucas S."/>
            <person name="Van de Peer Y."/>
            <person name="Podila G.K."/>
            <person name="Polle A."/>
            <person name="Pukkila P.J."/>
            <person name="Richardson P.M."/>
            <person name="Rouze P."/>
            <person name="Sanders I.R."/>
            <person name="Stajich J.E."/>
            <person name="Tunlid A."/>
            <person name="Tuskan G."/>
            <person name="Grigoriev I.V."/>
        </authorList>
    </citation>
    <scope>NUCLEOTIDE SEQUENCE [LARGE SCALE GENOMIC DNA]</scope>
    <source>
        <strain evidence="9">S238N-H82 / ATCC MYA-4686</strain>
    </source>
</reference>
<dbReference type="GO" id="GO:0033215">
    <property type="term" value="P:reductive iron assimilation"/>
    <property type="evidence" value="ECO:0007669"/>
    <property type="project" value="TreeGrafter"/>
</dbReference>